<keyword evidence="2" id="KW-0832">Ubl conjugation</keyword>
<evidence type="ECO:0000256" key="2">
    <source>
        <dbReference type="ARBA" id="ARBA00022843"/>
    </source>
</evidence>
<name>A0A7R9BVX0_9CRUS</name>
<evidence type="ECO:0000313" key="9">
    <source>
        <dbReference type="Proteomes" id="UP000678499"/>
    </source>
</evidence>
<proteinExistence type="predicted"/>
<gene>
    <name evidence="8" type="ORF">NMOB1V02_LOCUS9841</name>
</gene>
<dbReference type="GO" id="GO:0006338">
    <property type="term" value="P:chromatin remodeling"/>
    <property type="evidence" value="ECO:0007669"/>
    <property type="project" value="InterPro"/>
</dbReference>
<feature type="domain" description="CMP" evidence="7">
    <location>
        <begin position="5"/>
        <end position="109"/>
    </location>
</feature>
<dbReference type="Gene3D" id="3.10.20.710">
    <property type="entry name" value="SATB, ubiquitin-like oligomerisation domain"/>
    <property type="match status" value="1"/>
</dbReference>
<dbReference type="OrthoDB" id="10052721at2759"/>
<keyword evidence="3" id="KW-0238">DNA-binding</keyword>
<dbReference type="InterPro" id="IPR032392">
    <property type="entry name" value="ULD"/>
</dbReference>
<dbReference type="InterPro" id="IPR038224">
    <property type="entry name" value="SATB_ULD_sf"/>
</dbReference>
<evidence type="ECO:0000256" key="5">
    <source>
        <dbReference type="ARBA" id="ARBA00023242"/>
    </source>
</evidence>
<evidence type="ECO:0000256" key="3">
    <source>
        <dbReference type="ARBA" id="ARBA00023125"/>
    </source>
</evidence>
<dbReference type="AlphaFoldDB" id="A0A7R9BVX0"/>
<keyword evidence="6" id="KW-0812">Transmembrane</keyword>
<evidence type="ECO:0000256" key="6">
    <source>
        <dbReference type="SAM" id="Phobius"/>
    </source>
</evidence>
<sequence>MFVLGKSIPIHCTVCSVEIDSNGNRVEDRGLSDAYAIVPVETPFVDLVPTALAKLGFSGAECVYATGALVIKNWKPLALQEVCISQSATVGEMLAELTTMITLSIRVYRRSSACWIESIREKLASFALGLVWSQGDGAAGGCPVDQGFWPLPPPPGVSLSTDLRWFSAADPSAERHAAEAPTVSASLPEEAALFLFFTSFLFFLGYAKEKARKQIRNMNERVLVIGVGHSEAGSASLRS</sequence>
<keyword evidence="5" id="KW-0539">Nucleus</keyword>
<feature type="transmembrane region" description="Helical" evidence="6">
    <location>
        <begin position="191"/>
        <end position="207"/>
    </location>
</feature>
<dbReference type="EMBL" id="OA885638">
    <property type="protein sequence ID" value="CAD7282212.1"/>
    <property type="molecule type" value="Genomic_DNA"/>
</dbReference>
<dbReference type="GO" id="GO:0000978">
    <property type="term" value="F:RNA polymerase II cis-regulatory region sequence-specific DNA binding"/>
    <property type="evidence" value="ECO:0007669"/>
    <property type="project" value="TreeGrafter"/>
</dbReference>
<dbReference type="PROSITE" id="PS51982">
    <property type="entry name" value="CMP"/>
    <property type="match status" value="1"/>
</dbReference>
<keyword evidence="6" id="KW-0472">Membrane</keyword>
<dbReference type="Proteomes" id="UP000678499">
    <property type="component" value="Unassembled WGS sequence"/>
</dbReference>
<evidence type="ECO:0000256" key="1">
    <source>
        <dbReference type="ARBA" id="ARBA00022737"/>
    </source>
</evidence>
<accession>A0A7R9BVX0</accession>
<keyword evidence="9" id="KW-1185">Reference proteome</keyword>
<keyword evidence="4" id="KW-0371">Homeobox</keyword>
<reference evidence="8" key="1">
    <citation type="submission" date="2020-11" db="EMBL/GenBank/DDBJ databases">
        <authorList>
            <person name="Tran Van P."/>
        </authorList>
    </citation>
    <scope>NUCLEOTIDE SEQUENCE</scope>
</reference>
<dbReference type="GO" id="GO:0005634">
    <property type="term" value="C:nucleus"/>
    <property type="evidence" value="ECO:0007669"/>
    <property type="project" value="UniProtKB-ARBA"/>
</dbReference>
<dbReference type="PANTHER" id="PTHR15116">
    <property type="entry name" value="DNA-BINDING PROTEIN SATB FAMILY MEMBER"/>
    <property type="match status" value="1"/>
</dbReference>
<keyword evidence="6" id="KW-1133">Transmembrane helix</keyword>
<dbReference type="PANTHER" id="PTHR15116:SF16">
    <property type="entry name" value="DEFECTIVE PROVENTRICULUS, ISOFORM A"/>
    <property type="match status" value="1"/>
</dbReference>
<organism evidence="8">
    <name type="scientific">Notodromas monacha</name>
    <dbReference type="NCBI Taxonomy" id="399045"/>
    <lineage>
        <taxon>Eukaryota</taxon>
        <taxon>Metazoa</taxon>
        <taxon>Ecdysozoa</taxon>
        <taxon>Arthropoda</taxon>
        <taxon>Crustacea</taxon>
        <taxon>Oligostraca</taxon>
        <taxon>Ostracoda</taxon>
        <taxon>Podocopa</taxon>
        <taxon>Podocopida</taxon>
        <taxon>Cypridocopina</taxon>
        <taxon>Cypridoidea</taxon>
        <taxon>Cyprididae</taxon>
        <taxon>Notodromas</taxon>
    </lineage>
</organism>
<dbReference type="GO" id="GO:0000981">
    <property type="term" value="F:DNA-binding transcription factor activity, RNA polymerase II-specific"/>
    <property type="evidence" value="ECO:0007669"/>
    <property type="project" value="TreeGrafter"/>
</dbReference>
<evidence type="ECO:0000259" key="7">
    <source>
        <dbReference type="PROSITE" id="PS51982"/>
    </source>
</evidence>
<protein>
    <recommendedName>
        <fullName evidence="7">CMP domain-containing protein</fullName>
    </recommendedName>
</protein>
<dbReference type="EMBL" id="CAJPEX010003601">
    <property type="protein sequence ID" value="CAG0922364.1"/>
    <property type="molecule type" value="Genomic_DNA"/>
</dbReference>
<dbReference type="InterPro" id="IPR039673">
    <property type="entry name" value="SATB1/SATB2"/>
</dbReference>
<evidence type="ECO:0000256" key="4">
    <source>
        <dbReference type="ARBA" id="ARBA00023155"/>
    </source>
</evidence>
<evidence type="ECO:0000313" key="8">
    <source>
        <dbReference type="EMBL" id="CAD7282212.1"/>
    </source>
</evidence>
<dbReference type="Pfam" id="PF16534">
    <property type="entry name" value="ULD"/>
    <property type="match status" value="1"/>
</dbReference>
<keyword evidence="1" id="KW-0677">Repeat</keyword>